<name>A0ABZ2URI5_9CYAN</name>
<keyword evidence="1" id="KW-1133">Transmembrane helix</keyword>
<feature type="domain" description="Protein-glutamine gamma-glutamyltransferase-like C-terminal" evidence="2">
    <location>
        <begin position="128"/>
        <end position="197"/>
    </location>
</feature>
<dbReference type="InterPro" id="IPR025403">
    <property type="entry name" value="TgpA-like_C"/>
</dbReference>
<keyword evidence="1" id="KW-0472">Membrane</keyword>
<gene>
    <name evidence="3" type="ORF">WJM97_19885</name>
</gene>
<organism evidence="3 4">
    <name type="scientific">Okeanomitos corallinicola TIOX110</name>
    <dbReference type="NCBI Taxonomy" id="3133117"/>
    <lineage>
        <taxon>Bacteria</taxon>
        <taxon>Bacillati</taxon>
        <taxon>Cyanobacteriota</taxon>
        <taxon>Cyanophyceae</taxon>
        <taxon>Nostocales</taxon>
        <taxon>Aphanizomenonaceae</taxon>
        <taxon>Okeanomitos</taxon>
    </lineage>
</organism>
<dbReference type="Pfam" id="PF13559">
    <property type="entry name" value="DUF4129"/>
    <property type="match status" value="1"/>
</dbReference>
<keyword evidence="4" id="KW-1185">Reference proteome</keyword>
<proteinExistence type="predicted"/>
<reference evidence="3 4" key="1">
    <citation type="submission" date="2024-04" db="EMBL/GenBank/DDBJ databases">
        <title>Okeanomitos corallinicola gen. &amp; sp. nov. (Nostocales, Cyanobacteria), a new toxic marine heterocyst-forming cyanobacterium from a coral reef.</title>
        <authorList>
            <person name="Li H."/>
            <person name="Li R."/>
            <person name="Kang J."/>
            <person name="Hii K.S."/>
            <person name="Mohamed H.F."/>
            <person name="Xu X."/>
            <person name="Luo Z."/>
        </authorList>
    </citation>
    <scope>NUCLEOTIDE SEQUENCE [LARGE SCALE GENOMIC DNA]</scope>
    <source>
        <strain evidence="3 4">TIOX110</strain>
    </source>
</reference>
<feature type="transmembrane region" description="Helical" evidence="1">
    <location>
        <begin position="56"/>
        <end position="74"/>
    </location>
</feature>
<dbReference type="Proteomes" id="UP001483337">
    <property type="component" value="Chromosome"/>
</dbReference>
<sequence length="202" mass="24573">MNTEAFEKTNWSWQFYLFQRQVGEWLDYQFSKFQQNLPELPPGWSISPWMWELLKILFWVILSLFVIWVIWHLWQEFNSYIYAWLARFNNSQESADKVNYRELSISFLISKSEEFYQQKNYREACRYLYLATLQQMHEKAIALQQPSRTDGEYLTLLTSNITAVQPYETLITTHEQLCFSEQQIRAENYQQCQQAYQELFNS</sequence>
<dbReference type="EMBL" id="CP150886">
    <property type="protein sequence ID" value="WZB87594.1"/>
    <property type="molecule type" value="Genomic_DNA"/>
</dbReference>
<evidence type="ECO:0000256" key="1">
    <source>
        <dbReference type="SAM" id="Phobius"/>
    </source>
</evidence>
<evidence type="ECO:0000313" key="3">
    <source>
        <dbReference type="EMBL" id="WZB87594.1"/>
    </source>
</evidence>
<dbReference type="RefSeq" id="WP_353930506.1">
    <property type="nucleotide sequence ID" value="NZ_CP150886.1"/>
</dbReference>
<evidence type="ECO:0000313" key="4">
    <source>
        <dbReference type="Proteomes" id="UP001483337"/>
    </source>
</evidence>
<keyword evidence="1" id="KW-0812">Transmembrane</keyword>
<protein>
    <submittedName>
        <fullName evidence="3">DUF4129 domain-containing protein</fullName>
    </submittedName>
</protein>
<accession>A0ABZ2URI5</accession>
<evidence type="ECO:0000259" key="2">
    <source>
        <dbReference type="Pfam" id="PF13559"/>
    </source>
</evidence>